<name>A0A8T1VXV0_9STRA</name>
<dbReference type="PANTHER" id="PTHR43686:SF1">
    <property type="entry name" value="AMINOTRAN_5 DOMAIN-CONTAINING PROTEIN"/>
    <property type="match status" value="1"/>
</dbReference>
<comment type="caution">
    <text evidence="2">The sequence shown here is derived from an EMBL/GenBank/DDBJ whole genome shotgun (WGS) entry which is preliminary data.</text>
</comment>
<proteinExistence type="predicted"/>
<dbReference type="OrthoDB" id="420046at2759"/>
<dbReference type="AlphaFoldDB" id="A0A8T1VXV0"/>
<accession>A0A8T1VXV0</accession>
<evidence type="ECO:0000313" key="2">
    <source>
        <dbReference type="EMBL" id="KAG7386177.1"/>
    </source>
</evidence>
<dbReference type="EMBL" id="JAGDFL010000523">
    <property type="protein sequence ID" value="KAG7386177.1"/>
    <property type="molecule type" value="Genomic_DNA"/>
</dbReference>
<reference evidence="2" key="1">
    <citation type="submission" date="2021-02" db="EMBL/GenBank/DDBJ databases">
        <authorList>
            <person name="Palmer J.M."/>
        </authorList>
    </citation>
    <scope>NUCLEOTIDE SEQUENCE</scope>
    <source>
        <strain evidence="2">SCRP23</strain>
    </source>
</reference>
<evidence type="ECO:0000313" key="3">
    <source>
        <dbReference type="Proteomes" id="UP000693981"/>
    </source>
</evidence>
<dbReference type="PANTHER" id="PTHR43686">
    <property type="entry name" value="SULFURTRANSFERASE-RELATED"/>
    <property type="match status" value="1"/>
</dbReference>
<gene>
    <name evidence="2" type="ORF">PHYBOEH_008777</name>
</gene>
<organism evidence="2 3">
    <name type="scientific">Phytophthora boehmeriae</name>
    <dbReference type="NCBI Taxonomy" id="109152"/>
    <lineage>
        <taxon>Eukaryota</taxon>
        <taxon>Sar</taxon>
        <taxon>Stramenopiles</taxon>
        <taxon>Oomycota</taxon>
        <taxon>Peronosporomycetes</taxon>
        <taxon>Peronosporales</taxon>
        <taxon>Peronosporaceae</taxon>
        <taxon>Phytophthora</taxon>
    </lineage>
</organism>
<feature type="domain" description="Aminotransferase class V" evidence="1">
    <location>
        <begin position="71"/>
        <end position="273"/>
    </location>
</feature>
<keyword evidence="3" id="KW-1185">Reference proteome</keyword>
<dbReference type="Proteomes" id="UP000693981">
    <property type="component" value="Unassembled WGS sequence"/>
</dbReference>
<dbReference type="Pfam" id="PF00266">
    <property type="entry name" value="Aminotran_5"/>
    <property type="match status" value="1"/>
</dbReference>
<dbReference type="InterPro" id="IPR000192">
    <property type="entry name" value="Aminotrans_V_dom"/>
</dbReference>
<evidence type="ECO:0000259" key="1">
    <source>
        <dbReference type="Pfam" id="PF00266"/>
    </source>
</evidence>
<protein>
    <recommendedName>
        <fullName evidence="1">Aminotransferase class V domain-containing protein</fullName>
    </recommendedName>
</protein>
<sequence>MAAVASENFLPVDINTEAGSDQVLRHLAGNMIGRKVPFQSPFGFKTQVHADYTAGGKSLECIERFIHDKVMPTFGDVHAMVSVTGLQTASFYEEARHTVARAVNASESKDEVILVNEGTHGAINKFIETLQVNNDRAKRPVVFTCSSSSSPPWHDNPCVDVVQIPETKGGGLDLNQLQRQLECYKDRPLKIGCFDAASSHTGMLADVDQVTILLHQHNALAFWDYDGCAPYVDIDMNPKDPKASKDAIFFTGHKFIGGVESTNVLVVKKTLMKNGERGSADVLGGIRLGLAFELKQRVGSKRIMDLGRQRDRYVRTSLGCNKNIVMLGRNTDDIDQLPIFSLLFRFGDRFLHHNFVNALLCDLFGIQVDCGCLYASPSGRRLLGLTQKDVTALDQAIADGNEIFEPSGSRVSFPYFVDDAEVDYILAALHFVAKHGWKLLPRYELSCRTGVWQHTAQPTDGNYPSIKSLSTIAFSPTTSPTASPRLDPIQDLSAHRLQNLNLAVEIADHCIQKAASTNFIRDEKVASDCEDLRWFVYPVDAVAAFRNFGDKAPFSNHTFGPIQPHHRL</sequence>